<proteinExistence type="predicted"/>
<dbReference type="Gene3D" id="3.30.50.10">
    <property type="entry name" value="Erythroid Transcription Factor GATA-1, subunit A"/>
    <property type="match status" value="1"/>
</dbReference>
<dbReference type="HOGENOM" id="CLU_001743_2_0_1"/>
<dbReference type="Pfam" id="PF25823">
    <property type="entry name" value="Ams2-SPT21_N"/>
    <property type="match status" value="1"/>
</dbReference>
<name>A0A084G974_PSEDA</name>
<feature type="compositionally biased region" description="Low complexity" evidence="1">
    <location>
        <begin position="601"/>
        <end position="617"/>
    </location>
</feature>
<dbReference type="RefSeq" id="XP_016643685.1">
    <property type="nucleotide sequence ID" value="XM_016786709.1"/>
</dbReference>
<feature type="compositionally biased region" description="Polar residues" evidence="1">
    <location>
        <begin position="581"/>
        <end position="592"/>
    </location>
</feature>
<feature type="region of interest" description="Disordered" evidence="1">
    <location>
        <begin position="370"/>
        <end position="528"/>
    </location>
</feature>
<dbReference type="EMBL" id="JOWA01000090">
    <property type="protein sequence ID" value="KEZ43886.1"/>
    <property type="molecule type" value="Genomic_DNA"/>
</dbReference>
<dbReference type="GO" id="GO:0006357">
    <property type="term" value="P:regulation of transcription by RNA polymerase II"/>
    <property type="evidence" value="ECO:0007669"/>
    <property type="project" value="TreeGrafter"/>
</dbReference>
<feature type="region of interest" description="Disordered" evidence="1">
    <location>
        <begin position="155"/>
        <end position="174"/>
    </location>
</feature>
<feature type="region of interest" description="Disordered" evidence="1">
    <location>
        <begin position="1170"/>
        <end position="1238"/>
    </location>
</feature>
<feature type="region of interest" description="Disordered" evidence="1">
    <location>
        <begin position="1078"/>
        <end position="1099"/>
    </location>
</feature>
<dbReference type="KEGG" id="sapo:SAPIO_CDS4058"/>
<feature type="domain" description="Ams2/SPT21 N-terminal" evidence="2">
    <location>
        <begin position="12"/>
        <end position="150"/>
    </location>
</feature>
<dbReference type="PANTHER" id="PTHR39147">
    <property type="entry name" value="PROTEIN SPT21"/>
    <property type="match status" value="1"/>
</dbReference>
<feature type="compositionally biased region" description="Basic residues" evidence="1">
    <location>
        <begin position="292"/>
        <end position="310"/>
    </location>
</feature>
<evidence type="ECO:0000313" key="4">
    <source>
        <dbReference type="Proteomes" id="UP000028545"/>
    </source>
</evidence>
<evidence type="ECO:0000256" key="1">
    <source>
        <dbReference type="SAM" id="MobiDB-lite"/>
    </source>
</evidence>
<protein>
    <recommendedName>
        <fullName evidence="2">Ams2/SPT21 N-terminal domain-containing protein</fullName>
    </recommendedName>
</protein>
<feature type="compositionally biased region" description="Basic residues" evidence="1">
    <location>
        <begin position="984"/>
        <end position="1000"/>
    </location>
</feature>
<feature type="region of interest" description="Disordered" evidence="1">
    <location>
        <begin position="258"/>
        <end position="334"/>
    </location>
</feature>
<dbReference type="PANTHER" id="PTHR39147:SF1">
    <property type="entry name" value="PROTEIN SPT21"/>
    <property type="match status" value="1"/>
</dbReference>
<feature type="compositionally biased region" description="Low complexity" evidence="1">
    <location>
        <begin position="727"/>
        <end position="751"/>
    </location>
</feature>
<feature type="compositionally biased region" description="Basic and acidic residues" evidence="1">
    <location>
        <begin position="968"/>
        <end position="983"/>
    </location>
</feature>
<feature type="compositionally biased region" description="Low complexity" evidence="1">
    <location>
        <begin position="691"/>
        <end position="706"/>
    </location>
</feature>
<feature type="compositionally biased region" description="Pro residues" evidence="1">
    <location>
        <begin position="484"/>
        <end position="497"/>
    </location>
</feature>
<comment type="caution">
    <text evidence="3">The sequence shown here is derived from an EMBL/GenBank/DDBJ whole genome shotgun (WGS) entry which is preliminary data.</text>
</comment>
<feature type="region of interest" description="Disordered" evidence="1">
    <location>
        <begin position="567"/>
        <end position="863"/>
    </location>
</feature>
<feature type="compositionally biased region" description="Polar residues" evidence="1">
    <location>
        <begin position="641"/>
        <end position="651"/>
    </location>
</feature>
<dbReference type="InterPro" id="IPR013088">
    <property type="entry name" value="Znf_NHR/GATA"/>
</dbReference>
<dbReference type="Proteomes" id="UP000028545">
    <property type="component" value="Unassembled WGS sequence"/>
</dbReference>
<dbReference type="GO" id="GO:0008270">
    <property type="term" value="F:zinc ion binding"/>
    <property type="evidence" value="ECO:0007669"/>
    <property type="project" value="InterPro"/>
</dbReference>
<sequence>MSSAGNEELGFQQMPMGLKVLYTFDKDSEDRCLARHPHIFQIQTLKLAENTTIGLVDIKHCLDAVAKCSPELTDPSADSDYVVYAYDYSEPDTPLVGQGVLSWLLDPSKNDGSNNNQSLSMVTGMVTENRMRLLSGNGIKDTLEVKLKFVRNNKIRRPGQQPTSNQQQHSPSPLQSFDIQNMAQTHAPAQAQDQRQAAPHHLQLQTSQFDMSMPQGMDTAQTSSMEWNYLMQSFPPLGHDASVGSPLPLDDVSFNANSLNNIPPAPSTNEPVAQAPPARASSRAPSRPSSRASRKRQPTGRPRGRPRKRPLATEGNTSGYEDGTDGDDGPAPKKRIASTVVGDRAVSAPFAGAPDSLRVAASTSNSLRNFRPLAGGGEGGPSAGSHLQDVPRAPTPVPKADQRIQGARGGSAGSRRPSTLSREPSTLAPGQQSFCDSRLALSPTGEDGHSPPIAATPAAFSDDSGAEISSSPPVPRPSRFLQSSPPPSSPILPPMPQPDSGFMSGSIEESAQFEEPKLHDGCPAEALPSDGMLINAATCPEAYEQSVAAQKNRDVGKVPVQVFRLQDNGGGGMVQIPSPYCTRSGSDKQSAPRQRSKSGRRSSQPAAKPAPALTAAADSHKAKSSGKVKEATQITADVPPQTEQPAERSQSLAPTQAPTPIPLPLPLPEGAPTALDSTPTPAEPVVPSIQSRPPSAPVASMPVARPHNYNRSQSMSALVLPSMPDEPTTTPTVTATPTAPTTEASASTSTSGANGRAAKTAASIPSAPLKRVQTRSSHEMPLPLPLPLPAVPASDTPSAPFLPLPAVPASDPVGPPQQRLPLPSATSFSEAPCPPSDSAAPPPPRTSPPPPRSNKNYVKKQSIRDRLERAVMNGEMPPYCDNCGAIETPTWRKIHTRDIIGFPDYTEYSEKPGHITAIEVTSRDANNKATSYRMVKKALGMSDDKSLWTERLLCNPCGIWLSKNNKHRPAERWEKDHERLGQERRKRGTGRNPVRVRKKANGKDSRSGTAPPPTSEACIPTDDMAPDAVMSPPVDAPPAEEGMGPIPMDRFASLLETANSHEFNGHKVEHVNQTTASGRSGFSNAGSTHTNGTGTVNSPITLDLDEDHLGSTRRILFPSPRHKSGAHRDALNPVSPNIITPSAGDGEGGNRADKELAADVAEALARNENQHNATFEDDLDSLFRSPSGLARPSTPPPKEVSSETRNPFRTPSRPTPSHRPVTRSISRSMRSAQSSPINSQFALAQTTPTRTPMARLMLPESPSLRRSPRINGSAIKNDHDRRMKAIEQIPEGDMDATLNALREAFTPPWAPQEEMQAILNRCLDPWTRAFNEEVEEEWNFELLGGCEPEKAEEPEEPEEPEE</sequence>
<reference evidence="3 4" key="1">
    <citation type="journal article" date="2014" name="Genome Announc.">
        <title>Draft genome sequence of the pathogenic fungus Scedosporium apiospermum.</title>
        <authorList>
            <person name="Vandeputte P."/>
            <person name="Ghamrawi S."/>
            <person name="Rechenmann M."/>
            <person name="Iltis A."/>
            <person name="Giraud S."/>
            <person name="Fleury M."/>
            <person name="Thornton C."/>
            <person name="Delhaes L."/>
            <person name="Meyer W."/>
            <person name="Papon N."/>
            <person name="Bouchara J.P."/>
        </authorList>
    </citation>
    <scope>NUCLEOTIDE SEQUENCE [LARGE SCALE GENOMIC DNA]</scope>
    <source>
        <strain evidence="3 4">IHEM 14462</strain>
    </source>
</reference>
<dbReference type="InterPro" id="IPR057725">
    <property type="entry name" value="Ams2-SPT21_N"/>
</dbReference>
<dbReference type="GeneID" id="27723130"/>
<keyword evidence="4" id="KW-1185">Reference proteome</keyword>
<accession>A0A084G974</accession>
<feature type="region of interest" description="Disordered" evidence="1">
    <location>
        <begin position="1115"/>
        <end position="1151"/>
    </location>
</feature>
<evidence type="ECO:0000259" key="2">
    <source>
        <dbReference type="Pfam" id="PF25823"/>
    </source>
</evidence>
<feature type="compositionally biased region" description="Pro residues" evidence="1">
    <location>
        <begin position="832"/>
        <end position="852"/>
    </location>
</feature>
<feature type="region of interest" description="Disordered" evidence="1">
    <location>
        <begin position="1342"/>
        <end position="1362"/>
    </location>
</feature>
<dbReference type="InterPro" id="IPR042403">
    <property type="entry name" value="Spt21/Ams2"/>
</dbReference>
<organism evidence="3 4">
    <name type="scientific">Pseudallescheria apiosperma</name>
    <name type="common">Scedosporium apiospermum</name>
    <dbReference type="NCBI Taxonomy" id="563466"/>
    <lineage>
        <taxon>Eukaryota</taxon>
        <taxon>Fungi</taxon>
        <taxon>Dikarya</taxon>
        <taxon>Ascomycota</taxon>
        <taxon>Pezizomycotina</taxon>
        <taxon>Sordariomycetes</taxon>
        <taxon>Hypocreomycetidae</taxon>
        <taxon>Microascales</taxon>
        <taxon>Microascaceae</taxon>
        <taxon>Scedosporium</taxon>
    </lineage>
</organism>
<feature type="compositionally biased region" description="Pro residues" evidence="1">
    <location>
        <begin position="657"/>
        <end position="669"/>
    </location>
</feature>
<dbReference type="OMA" id="VMQSEYL"/>
<feature type="compositionally biased region" description="Low complexity" evidence="1">
    <location>
        <begin position="271"/>
        <end position="291"/>
    </location>
</feature>
<dbReference type="OrthoDB" id="3199820at2759"/>
<evidence type="ECO:0000313" key="3">
    <source>
        <dbReference type="EMBL" id="KEZ43886.1"/>
    </source>
</evidence>
<dbReference type="GO" id="GO:0000183">
    <property type="term" value="P:rDNA heterochromatin formation"/>
    <property type="evidence" value="ECO:0007669"/>
    <property type="project" value="TreeGrafter"/>
</dbReference>
<feature type="compositionally biased region" description="Acidic residues" evidence="1">
    <location>
        <begin position="1350"/>
        <end position="1362"/>
    </location>
</feature>
<gene>
    <name evidence="3" type="ORF">SAPIO_CDS4058</name>
</gene>
<feature type="compositionally biased region" description="Low complexity" evidence="1">
    <location>
        <begin position="1218"/>
        <end position="1235"/>
    </location>
</feature>
<dbReference type="VEuPathDB" id="FungiDB:SAPIO_CDS4058"/>
<feature type="compositionally biased region" description="Polar residues" evidence="1">
    <location>
        <begin position="160"/>
        <end position="174"/>
    </location>
</feature>
<dbReference type="SUPFAM" id="SSF57716">
    <property type="entry name" value="Glucocorticoid receptor-like (DNA-binding domain)"/>
    <property type="match status" value="1"/>
</dbReference>
<feature type="compositionally biased region" description="Polar residues" evidence="1">
    <location>
        <begin position="417"/>
        <end position="435"/>
    </location>
</feature>
<dbReference type="GO" id="GO:0030466">
    <property type="term" value="P:silent mating-type cassette heterochromatin formation"/>
    <property type="evidence" value="ECO:0007669"/>
    <property type="project" value="TreeGrafter"/>
</dbReference>
<feature type="region of interest" description="Disordered" evidence="1">
    <location>
        <begin position="966"/>
        <end position="1025"/>
    </location>
</feature>